<name>A0AA35LAY2_9SAUR</name>
<proteinExistence type="predicted"/>
<accession>A0AA35LAY2</accession>
<keyword evidence="2" id="KW-1185">Reference proteome</keyword>
<dbReference type="EMBL" id="OX395139">
    <property type="protein sequence ID" value="CAI5793041.1"/>
    <property type="molecule type" value="Genomic_DNA"/>
</dbReference>
<organism evidence="1 2">
    <name type="scientific">Podarcis lilfordi</name>
    <name type="common">Lilford's wall lizard</name>
    <dbReference type="NCBI Taxonomy" id="74358"/>
    <lineage>
        <taxon>Eukaryota</taxon>
        <taxon>Metazoa</taxon>
        <taxon>Chordata</taxon>
        <taxon>Craniata</taxon>
        <taxon>Vertebrata</taxon>
        <taxon>Euteleostomi</taxon>
        <taxon>Lepidosauria</taxon>
        <taxon>Squamata</taxon>
        <taxon>Bifurcata</taxon>
        <taxon>Unidentata</taxon>
        <taxon>Episquamata</taxon>
        <taxon>Laterata</taxon>
        <taxon>Lacertibaenia</taxon>
        <taxon>Lacertidae</taxon>
        <taxon>Podarcis</taxon>
    </lineage>
</organism>
<dbReference type="AlphaFoldDB" id="A0AA35LAY2"/>
<evidence type="ECO:0000313" key="2">
    <source>
        <dbReference type="Proteomes" id="UP001178461"/>
    </source>
</evidence>
<gene>
    <name evidence="1" type="ORF">PODLI_1B038774</name>
</gene>
<evidence type="ECO:0000313" key="1">
    <source>
        <dbReference type="EMBL" id="CAI5793041.1"/>
    </source>
</evidence>
<sequence length="121" mass="14083">MAAHSNYSKKATGIAILYTVAWKPEKLTITYKLAESFKLVSGLDSQLFMEKLCHLLVTNFTRKNSGETENYVLHYSADVMPQLKSCKQKVHRNKRMVSLECSKFPLFCFPQDRVQFMIFRH</sequence>
<reference evidence="1" key="1">
    <citation type="submission" date="2022-12" db="EMBL/GenBank/DDBJ databases">
        <authorList>
            <person name="Alioto T."/>
            <person name="Alioto T."/>
            <person name="Gomez Garrido J."/>
        </authorList>
    </citation>
    <scope>NUCLEOTIDE SEQUENCE</scope>
</reference>
<protein>
    <submittedName>
        <fullName evidence="1">Uncharacterized protein</fullName>
    </submittedName>
</protein>
<dbReference type="Proteomes" id="UP001178461">
    <property type="component" value="Chromosome 14"/>
</dbReference>